<keyword evidence="1" id="KW-0812">Transmembrane</keyword>
<keyword evidence="3" id="KW-1185">Reference proteome</keyword>
<reference evidence="2 3" key="1">
    <citation type="submission" date="2018-06" db="EMBL/GenBank/DDBJ databases">
        <title>Genomic Encyclopedia of Archaeal and Bacterial Type Strains, Phase II (KMG-II): from individual species to whole genera.</title>
        <authorList>
            <person name="Goeker M."/>
        </authorList>
    </citation>
    <scope>NUCLEOTIDE SEQUENCE [LARGE SCALE GENOMIC DNA]</scope>
    <source>
        <strain evidence="2 3">DSM 19830</strain>
    </source>
</reference>
<name>A0A2W7T0W6_9BACT</name>
<keyword evidence="1" id="KW-1133">Transmembrane helix</keyword>
<dbReference type="AlphaFoldDB" id="A0A2W7T0W6"/>
<feature type="transmembrane region" description="Helical" evidence="1">
    <location>
        <begin position="7"/>
        <end position="25"/>
    </location>
</feature>
<evidence type="ECO:0000313" key="2">
    <source>
        <dbReference type="EMBL" id="PZX56802.1"/>
    </source>
</evidence>
<protein>
    <submittedName>
        <fullName evidence="2">Uncharacterized protein</fullName>
    </submittedName>
</protein>
<organism evidence="2 3">
    <name type="scientific">Algoriphagus chordae</name>
    <dbReference type="NCBI Taxonomy" id="237019"/>
    <lineage>
        <taxon>Bacteria</taxon>
        <taxon>Pseudomonadati</taxon>
        <taxon>Bacteroidota</taxon>
        <taxon>Cytophagia</taxon>
        <taxon>Cytophagales</taxon>
        <taxon>Cyclobacteriaceae</taxon>
        <taxon>Algoriphagus</taxon>
    </lineage>
</organism>
<accession>A0A2W7T0W6</accession>
<proteinExistence type="predicted"/>
<dbReference type="EMBL" id="QKZT01000002">
    <property type="protein sequence ID" value="PZX56802.1"/>
    <property type="molecule type" value="Genomic_DNA"/>
</dbReference>
<gene>
    <name evidence="2" type="ORF">LV85_00735</name>
</gene>
<dbReference type="RefSeq" id="WP_111316812.1">
    <property type="nucleotide sequence ID" value="NZ_QKZT01000002.1"/>
</dbReference>
<evidence type="ECO:0000256" key="1">
    <source>
        <dbReference type="SAM" id="Phobius"/>
    </source>
</evidence>
<comment type="caution">
    <text evidence="2">The sequence shown here is derived from an EMBL/GenBank/DDBJ whole genome shotgun (WGS) entry which is preliminary data.</text>
</comment>
<keyword evidence="1" id="KW-0472">Membrane</keyword>
<dbReference type="Proteomes" id="UP000248882">
    <property type="component" value="Unassembled WGS sequence"/>
</dbReference>
<evidence type="ECO:0000313" key="3">
    <source>
        <dbReference type="Proteomes" id="UP000248882"/>
    </source>
</evidence>
<sequence>MGKLSKFLVLAICVTVSVIALFRVFQRGDDTAMYRIFQTSTRGYYFHKFLGIVPNEIYDDYTISVLDSSTNSKLLNITDNKSSTKPNFIVLRHDSHESFVKAYPWVLVENSTSRITNDYYYLSNLINLDSFNLYVRLFNVEGEMAIMKKYCYFISNPNDFGSYSIVNDLSDIEHIIKDRPLDKKNTLIGLGFEIVDLSSLILEKSNGIIYCWFQNHGLVKFYFVFDNAGLIDVKSESLGYLGNEFPSCC</sequence>